<evidence type="ECO:0000256" key="2">
    <source>
        <dbReference type="ARBA" id="ARBA00023125"/>
    </source>
</evidence>
<proteinExistence type="predicted"/>
<keyword evidence="7" id="KW-1185">Reference proteome</keyword>
<accession>A0AAE3J6P7</accession>
<dbReference type="Pfam" id="PF12833">
    <property type="entry name" value="HTH_18"/>
    <property type="match status" value="1"/>
</dbReference>
<evidence type="ECO:0000313" key="6">
    <source>
        <dbReference type="EMBL" id="MCC2190228.1"/>
    </source>
</evidence>
<dbReference type="PRINTS" id="PR00032">
    <property type="entry name" value="HTHARAC"/>
</dbReference>
<dbReference type="SMART" id="SM00342">
    <property type="entry name" value="HTH_ARAC"/>
    <property type="match status" value="1"/>
</dbReference>
<dbReference type="SUPFAM" id="SSF46689">
    <property type="entry name" value="Homeodomain-like"/>
    <property type="match status" value="2"/>
</dbReference>
<comment type="caution">
    <text evidence="6">The sequence shown here is derived from an EMBL/GenBank/DDBJ whole genome shotgun (WGS) entry which is preliminary data.</text>
</comment>
<sequence length="704" mass="79903">MSSKRSILNRVLYLNLTMAVVLTLVFLCTSGLYARQLTRERYNLASTTLTKVNTDFQLEMNRLDSLLTLCLQDSSLVFSISDRLDTSFFLDNAEDAASRLSLIRQSLPYAKLVYLYTHNSDKVVRDNGSLYKGEDFSRIVLNKTVEDISQLPDGLSFFQDSTALYVKNLYSHGYVAVELDLSKFANINKTIGDQFLGYVIQQKDGRCILENSSVPLSEEQLSAALDGGLIGVNGTKYYCVSAPMNILPYTGLVLINNDALMLPLHYMYLVMVIAFGVLLASSLLLVLLNYKIYLPLRKFTSQFSDSRENEISIIENEIHDLLSEINTLSQHSKEQIPEKIALHYLLCGGSQLDEESLKLLEEKYPYYMIMALAIQKDSGIEDLLFTSSLEKTLTSQFALKFISLDKFSFAVLARPEDKEEILAVLQEAAEEASKTTRLFAGIREYCTDIRELQTEYRLAENCLLSAQVLPMENFAFQENAAVLPRKRLGQEVQNRLFEYARNGALDQLLPELKEIFYPAGGCSLSDFRFHYQEIWAVFEKACLAKKKAMPHLSDEIPLYNPEYLYQQLARIATESFPSRREQPQNMQQCMVKYIADHLSEPLTLDTVAEAFSITPVYLSSWFKKNLGVNFLNYISAARMERASELLCQPNPPKIYEVALAVGIDNTATFIRQFKKHTGLTPSQYQKERMIQKQQGALLTGKTLS</sequence>
<evidence type="ECO:0000313" key="7">
    <source>
        <dbReference type="Proteomes" id="UP001197875"/>
    </source>
</evidence>
<keyword evidence="4" id="KW-0472">Membrane</keyword>
<keyword evidence="4" id="KW-1133">Transmembrane helix</keyword>
<dbReference type="Gene3D" id="1.10.10.60">
    <property type="entry name" value="Homeodomain-like"/>
    <property type="match status" value="2"/>
</dbReference>
<dbReference type="Proteomes" id="UP001197875">
    <property type="component" value="Unassembled WGS sequence"/>
</dbReference>
<dbReference type="PANTHER" id="PTHR43280">
    <property type="entry name" value="ARAC-FAMILY TRANSCRIPTIONAL REGULATOR"/>
    <property type="match status" value="1"/>
</dbReference>
<dbReference type="PANTHER" id="PTHR43280:SF10">
    <property type="entry name" value="REGULATORY PROTEIN POCR"/>
    <property type="match status" value="1"/>
</dbReference>
<gene>
    <name evidence="6" type="ORF">LKD71_10490</name>
</gene>
<keyword evidence="2" id="KW-0238">DNA-binding</keyword>
<dbReference type="InterPro" id="IPR020449">
    <property type="entry name" value="Tscrpt_reg_AraC-type_HTH"/>
</dbReference>
<organism evidence="6 7">
    <name type="scientific">Fusicatenibacter faecihominis</name>
    <dbReference type="NCBI Taxonomy" id="2881276"/>
    <lineage>
        <taxon>Bacteria</taxon>
        <taxon>Bacillati</taxon>
        <taxon>Bacillota</taxon>
        <taxon>Clostridia</taxon>
        <taxon>Lachnospirales</taxon>
        <taxon>Lachnospiraceae</taxon>
        <taxon>Fusicatenibacter</taxon>
    </lineage>
</organism>
<feature type="transmembrane region" description="Helical" evidence="4">
    <location>
        <begin position="266"/>
        <end position="288"/>
    </location>
</feature>
<evidence type="ECO:0000256" key="4">
    <source>
        <dbReference type="SAM" id="Phobius"/>
    </source>
</evidence>
<dbReference type="PROSITE" id="PS01124">
    <property type="entry name" value="HTH_ARAC_FAMILY_2"/>
    <property type="match status" value="1"/>
</dbReference>
<keyword evidence="4" id="KW-0812">Transmembrane</keyword>
<dbReference type="PROSITE" id="PS00041">
    <property type="entry name" value="HTH_ARAC_FAMILY_1"/>
    <property type="match status" value="1"/>
</dbReference>
<feature type="domain" description="HTH araC/xylS-type" evidence="5">
    <location>
        <begin position="588"/>
        <end position="687"/>
    </location>
</feature>
<feature type="transmembrane region" description="Helical" evidence="4">
    <location>
        <begin position="12"/>
        <end position="34"/>
    </location>
</feature>
<dbReference type="GO" id="GO:0003700">
    <property type="term" value="F:DNA-binding transcription factor activity"/>
    <property type="evidence" value="ECO:0007669"/>
    <property type="project" value="InterPro"/>
</dbReference>
<dbReference type="InterPro" id="IPR018060">
    <property type="entry name" value="HTH_AraC"/>
</dbReference>
<protein>
    <submittedName>
        <fullName evidence="6">AraC family transcriptional regulator</fullName>
    </submittedName>
</protein>
<name>A0AAE3J6P7_9FIRM</name>
<dbReference type="AlphaFoldDB" id="A0AAE3J6P7"/>
<dbReference type="GO" id="GO:0043565">
    <property type="term" value="F:sequence-specific DNA binding"/>
    <property type="evidence" value="ECO:0007669"/>
    <property type="project" value="InterPro"/>
</dbReference>
<evidence type="ECO:0000259" key="5">
    <source>
        <dbReference type="PROSITE" id="PS01124"/>
    </source>
</evidence>
<dbReference type="InterPro" id="IPR009057">
    <property type="entry name" value="Homeodomain-like_sf"/>
</dbReference>
<dbReference type="RefSeq" id="WP_227615360.1">
    <property type="nucleotide sequence ID" value="NZ_JAJEPR010000016.1"/>
</dbReference>
<keyword evidence="1" id="KW-0805">Transcription regulation</keyword>
<evidence type="ECO:0000256" key="1">
    <source>
        <dbReference type="ARBA" id="ARBA00023015"/>
    </source>
</evidence>
<keyword evidence="3" id="KW-0804">Transcription</keyword>
<evidence type="ECO:0000256" key="3">
    <source>
        <dbReference type="ARBA" id="ARBA00023163"/>
    </source>
</evidence>
<reference evidence="6 7" key="1">
    <citation type="submission" date="2021-10" db="EMBL/GenBank/DDBJ databases">
        <title>Anaerobic single-cell dispensing facilitates the cultivation of human gut bacteria.</title>
        <authorList>
            <person name="Afrizal A."/>
        </authorList>
    </citation>
    <scope>NUCLEOTIDE SEQUENCE [LARGE SCALE GENOMIC DNA]</scope>
    <source>
        <strain evidence="6 7">CLA-AA-H277</strain>
    </source>
</reference>
<dbReference type="InterPro" id="IPR018062">
    <property type="entry name" value="HTH_AraC-typ_CS"/>
</dbReference>
<dbReference type="EMBL" id="JAJEPR010000016">
    <property type="protein sequence ID" value="MCC2190228.1"/>
    <property type="molecule type" value="Genomic_DNA"/>
</dbReference>